<protein>
    <submittedName>
        <fullName evidence="2">Ankyrin repeat protein</fullName>
    </submittedName>
</protein>
<sequence length="555" mass="63958">MKFFINDEIFYAEIEKWPEGSTFRFMYEGNIEADELRLNNSGMSKENVRLVVDVILRDIDAKPLDPDIVDWNNLLYTVEYLGIGVSVDFIYPLFLTPQDRKDWYDTCELRRSYLCNYSEEEEGKLIEIRRDEMKTRKPDYNIIGKDSFIGPEHYIHSTDLAEEVIHRLSHIPRLFVAGGYPLAKFDNFKNRWGDVDIFAYGPNSKAHIIEGVKVCLDILKSKILLRLGLRSVLPSSLLRITAGSDGLDVPIRTKYSITIPISFGHVIIQFILIESKSPFHILNRFDIDSSCIGFDVLNPNKFYSLPRFVRAFETGTNTTDPTRQSPTYIGRLIKYSHRGFDIAVPGFNLNSFKLSPEVLIIMSKNEDVVRKEKIRELDFVGLQALVMSSIIKANITKFFKIKSDYNYISSSVASLIILSMEWDVHGKDTPFIVADVLNEGQREYTFFINNVFENIIDEKVSYTPKYPLIELMKDDPQDGMIGSIHQVKTSFYGGYYDAKPEFVRKTVSRSKPLQSSFPSKSSFSQTKSLSQSKPQRSSFSRKVRSKFYPRSRRPK</sequence>
<feature type="compositionally biased region" description="Basic residues" evidence="1">
    <location>
        <begin position="539"/>
        <end position="555"/>
    </location>
</feature>
<evidence type="ECO:0000313" key="2">
    <source>
        <dbReference type="EMBL" id="QBK92933.1"/>
    </source>
</evidence>
<feature type="compositionally biased region" description="Low complexity" evidence="1">
    <location>
        <begin position="510"/>
        <end position="538"/>
    </location>
</feature>
<evidence type="ECO:0000256" key="1">
    <source>
        <dbReference type="SAM" id="MobiDB-lite"/>
    </source>
</evidence>
<proteinExistence type="predicted"/>
<reference evidence="2" key="1">
    <citation type="journal article" date="2019" name="MBio">
        <title>Virus Genomes from Deep Sea Sediments Expand the Ocean Megavirome and Support Independent Origins of Viral Gigantism.</title>
        <authorList>
            <person name="Backstrom D."/>
            <person name="Yutin N."/>
            <person name="Jorgensen S.L."/>
            <person name="Dharamshi J."/>
            <person name="Homa F."/>
            <person name="Zaremba-Niedwiedzka K."/>
            <person name="Spang A."/>
            <person name="Wolf Y.I."/>
            <person name="Koonin E.V."/>
            <person name="Ettema T.J."/>
        </authorList>
    </citation>
    <scope>NUCLEOTIDE SEQUENCE</scope>
</reference>
<dbReference type="EMBL" id="MK500588">
    <property type="protein sequence ID" value="QBK92933.1"/>
    <property type="molecule type" value="Genomic_DNA"/>
</dbReference>
<gene>
    <name evidence="2" type="ORF">LCPAC403_00670</name>
</gene>
<accession>A0A481ZAI5</accession>
<organism evidence="2">
    <name type="scientific">Pithovirus LCPAC403</name>
    <dbReference type="NCBI Taxonomy" id="2506596"/>
    <lineage>
        <taxon>Viruses</taxon>
        <taxon>Pithoviruses</taxon>
    </lineage>
</organism>
<feature type="region of interest" description="Disordered" evidence="1">
    <location>
        <begin position="509"/>
        <end position="555"/>
    </location>
</feature>
<name>A0A481ZAI5_9VIRU</name>